<sequence>MQTTIETVNSWLSDIGTQIGTAIQLDENGLVTLSYSGDLDLSVEFNKLNEYLYFYATVGNAQGRDRTELFQDLLKRNLFSHETEGGAIGYDDQSDQVIYSKRFNPLSFESDSFIKTLEAFAMRAAKLKAQLNEGTGEASSEEATPSEIPAGGMMNPGFLKA</sequence>
<evidence type="ECO:0000313" key="2">
    <source>
        <dbReference type="EMBL" id="MBO1318097.1"/>
    </source>
</evidence>
<keyword evidence="3" id="KW-1185">Reference proteome</keyword>
<protein>
    <submittedName>
        <fullName evidence="2">Type III secretion system chaperone</fullName>
    </submittedName>
</protein>
<evidence type="ECO:0000256" key="1">
    <source>
        <dbReference type="SAM" id="MobiDB-lite"/>
    </source>
</evidence>
<dbReference type="InterPro" id="IPR010261">
    <property type="entry name" value="Tir_chaperone"/>
</dbReference>
<proteinExistence type="predicted"/>
<dbReference type="AlphaFoldDB" id="A0A8J7Q0E1"/>
<dbReference type="EMBL" id="JAFREP010000004">
    <property type="protein sequence ID" value="MBO1318097.1"/>
    <property type="molecule type" value="Genomic_DNA"/>
</dbReference>
<gene>
    <name evidence="2" type="ORF">J3U88_06445</name>
</gene>
<name>A0A8J7Q0E1_9BACT</name>
<dbReference type="RefSeq" id="WP_207857690.1">
    <property type="nucleotide sequence ID" value="NZ_JAFREP010000004.1"/>
</dbReference>
<organism evidence="2 3">
    <name type="scientific">Acanthopleuribacter pedis</name>
    <dbReference type="NCBI Taxonomy" id="442870"/>
    <lineage>
        <taxon>Bacteria</taxon>
        <taxon>Pseudomonadati</taxon>
        <taxon>Acidobacteriota</taxon>
        <taxon>Holophagae</taxon>
        <taxon>Acanthopleuribacterales</taxon>
        <taxon>Acanthopleuribacteraceae</taxon>
        <taxon>Acanthopleuribacter</taxon>
    </lineage>
</organism>
<dbReference type="GO" id="GO:0030254">
    <property type="term" value="P:protein secretion by the type III secretion system"/>
    <property type="evidence" value="ECO:0007669"/>
    <property type="project" value="InterPro"/>
</dbReference>
<reference evidence="2" key="1">
    <citation type="submission" date="2021-03" db="EMBL/GenBank/DDBJ databases">
        <authorList>
            <person name="Wang G."/>
        </authorList>
    </citation>
    <scope>NUCLEOTIDE SEQUENCE</scope>
    <source>
        <strain evidence="2">KCTC 12899</strain>
    </source>
</reference>
<comment type="caution">
    <text evidence="2">The sequence shown here is derived from an EMBL/GenBank/DDBJ whole genome shotgun (WGS) entry which is preliminary data.</text>
</comment>
<dbReference type="SUPFAM" id="SSF69635">
    <property type="entry name" value="Type III secretory system chaperone-like"/>
    <property type="match status" value="1"/>
</dbReference>
<dbReference type="Gene3D" id="3.30.1460.10">
    <property type="match status" value="1"/>
</dbReference>
<feature type="region of interest" description="Disordered" evidence="1">
    <location>
        <begin position="132"/>
        <end position="161"/>
    </location>
</feature>
<dbReference type="Proteomes" id="UP000664417">
    <property type="component" value="Unassembled WGS sequence"/>
</dbReference>
<evidence type="ECO:0000313" key="3">
    <source>
        <dbReference type="Proteomes" id="UP000664417"/>
    </source>
</evidence>
<accession>A0A8J7Q0E1</accession>
<dbReference type="Pfam" id="PF05932">
    <property type="entry name" value="CesT"/>
    <property type="match status" value="1"/>
</dbReference>